<dbReference type="EMBL" id="JAYKXP010000010">
    <property type="protein sequence ID" value="KAK7053159.1"/>
    <property type="molecule type" value="Genomic_DNA"/>
</dbReference>
<evidence type="ECO:0000313" key="2">
    <source>
        <dbReference type="EMBL" id="KAK7053159.1"/>
    </source>
</evidence>
<dbReference type="InterPro" id="IPR015946">
    <property type="entry name" value="KH_dom-like_a/b"/>
</dbReference>
<dbReference type="InterPro" id="IPR019953">
    <property type="entry name" value="OHR"/>
</dbReference>
<protein>
    <recommendedName>
        <fullName evidence="4">OsmC-like protein</fullName>
    </recommendedName>
</protein>
<dbReference type="PANTHER" id="PTHR33797">
    <property type="entry name" value="ORGANIC HYDROPEROXIDE RESISTANCE PROTEIN-LIKE"/>
    <property type="match status" value="1"/>
</dbReference>
<evidence type="ECO:0008006" key="4">
    <source>
        <dbReference type="Google" id="ProtNLM"/>
    </source>
</evidence>
<comment type="similarity">
    <text evidence="1">Belongs to the OsmC/Ohr family.</text>
</comment>
<organism evidence="2 3">
    <name type="scientific">Paramarasmius palmivorus</name>
    <dbReference type="NCBI Taxonomy" id="297713"/>
    <lineage>
        <taxon>Eukaryota</taxon>
        <taxon>Fungi</taxon>
        <taxon>Dikarya</taxon>
        <taxon>Basidiomycota</taxon>
        <taxon>Agaricomycotina</taxon>
        <taxon>Agaricomycetes</taxon>
        <taxon>Agaricomycetidae</taxon>
        <taxon>Agaricales</taxon>
        <taxon>Marasmiineae</taxon>
        <taxon>Marasmiaceae</taxon>
        <taxon>Paramarasmius</taxon>
    </lineage>
</organism>
<dbReference type="NCBIfam" id="TIGR03561">
    <property type="entry name" value="organ_hyd_perox"/>
    <property type="match status" value="1"/>
</dbReference>
<dbReference type="Gene3D" id="3.30.300.20">
    <property type="match status" value="1"/>
</dbReference>
<dbReference type="InterPro" id="IPR036102">
    <property type="entry name" value="OsmC/Ohrsf"/>
</dbReference>
<dbReference type="Pfam" id="PF02566">
    <property type="entry name" value="OsmC"/>
    <property type="match status" value="1"/>
</dbReference>
<dbReference type="Gene3D" id="2.20.25.10">
    <property type="match status" value="1"/>
</dbReference>
<sequence>MLTRFALKTARFPSKTLNYLHSRPLITLKDTKYTATATAFGEGWNGNVSCNGLELKLSLPKELDGSGNGQNPEQLFAMGYAACFLGSIQHIAAQRSKADDVKNAKVHTSVRIGTPNELPGFGLAIDIKVEGVDNELLQAGHEFCPYSRLVREGGVVRLSTA</sequence>
<evidence type="ECO:0000256" key="1">
    <source>
        <dbReference type="ARBA" id="ARBA00007378"/>
    </source>
</evidence>
<dbReference type="PANTHER" id="PTHR33797:SF2">
    <property type="entry name" value="ORGANIC HYDROPEROXIDE RESISTANCE PROTEIN-LIKE"/>
    <property type="match status" value="1"/>
</dbReference>
<gene>
    <name evidence="2" type="ORF">VNI00_003778</name>
</gene>
<proteinExistence type="inferred from homology"/>
<name>A0AAW0DLA1_9AGAR</name>
<dbReference type="Proteomes" id="UP001383192">
    <property type="component" value="Unassembled WGS sequence"/>
</dbReference>
<keyword evidence="3" id="KW-1185">Reference proteome</keyword>
<dbReference type="SUPFAM" id="SSF82784">
    <property type="entry name" value="OsmC-like"/>
    <property type="match status" value="1"/>
</dbReference>
<dbReference type="GO" id="GO:0006979">
    <property type="term" value="P:response to oxidative stress"/>
    <property type="evidence" value="ECO:0007669"/>
    <property type="project" value="InterPro"/>
</dbReference>
<evidence type="ECO:0000313" key="3">
    <source>
        <dbReference type="Proteomes" id="UP001383192"/>
    </source>
</evidence>
<reference evidence="2 3" key="1">
    <citation type="submission" date="2024-01" db="EMBL/GenBank/DDBJ databases">
        <title>A draft genome for a cacao thread blight-causing isolate of Paramarasmius palmivorus.</title>
        <authorList>
            <person name="Baruah I.K."/>
            <person name="Bukari Y."/>
            <person name="Amoako-Attah I."/>
            <person name="Meinhardt L.W."/>
            <person name="Bailey B.A."/>
            <person name="Cohen S.P."/>
        </authorList>
    </citation>
    <scope>NUCLEOTIDE SEQUENCE [LARGE SCALE GENOMIC DNA]</scope>
    <source>
        <strain evidence="2 3">GH-12</strain>
    </source>
</reference>
<comment type="caution">
    <text evidence="2">The sequence shown here is derived from an EMBL/GenBank/DDBJ whole genome shotgun (WGS) entry which is preliminary data.</text>
</comment>
<dbReference type="InterPro" id="IPR003718">
    <property type="entry name" value="OsmC/Ohr_fam"/>
</dbReference>
<accession>A0AAW0DLA1</accession>
<dbReference type="AlphaFoldDB" id="A0AAW0DLA1"/>